<evidence type="ECO:0000313" key="3">
    <source>
        <dbReference type="Proteomes" id="UP000807342"/>
    </source>
</evidence>
<dbReference type="AlphaFoldDB" id="A0A9P5X170"/>
<reference evidence="2" key="1">
    <citation type="submission" date="2020-11" db="EMBL/GenBank/DDBJ databases">
        <authorList>
            <consortium name="DOE Joint Genome Institute"/>
            <person name="Ahrendt S."/>
            <person name="Riley R."/>
            <person name="Andreopoulos W."/>
            <person name="Labutti K."/>
            <person name="Pangilinan J."/>
            <person name="Ruiz-Duenas F.J."/>
            <person name="Barrasa J.M."/>
            <person name="Sanchez-Garcia M."/>
            <person name="Camarero S."/>
            <person name="Miyauchi S."/>
            <person name="Serrano A."/>
            <person name="Linde D."/>
            <person name="Babiker R."/>
            <person name="Drula E."/>
            <person name="Ayuso-Fernandez I."/>
            <person name="Pacheco R."/>
            <person name="Padilla G."/>
            <person name="Ferreira P."/>
            <person name="Barriuso J."/>
            <person name="Kellner H."/>
            <person name="Castanera R."/>
            <person name="Alfaro M."/>
            <person name="Ramirez L."/>
            <person name="Pisabarro A.G."/>
            <person name="Kuo A."/>
            <person name="Tritt A."/>
            <person name="Lipzen A."/>
            <person name="He G."/>
            <person name="Yan M."/>
            <person name="Ng V."/>
            <person name="Cullen D."/>
            <person name="Martin F."/>
            <person name="Rosso M.-N."/>
            <person name="Henrissat B."/>
            <person name="Hibbett D."/>
            <person name="Martinez A.T."/>
            <person name="Grigoriev I.V."/>
        </authorList>
    </citation>
    <scope>NUCLEOTIDE SEQUENCE</scope>
    <source>
        <strain evidence="2">MF-IS2</strain>
    </source>
</reference>
<gene>
    <name evidence="2" type="ORF">P691DRAFT_780780</name>
</gene>
<dbReference type="EMBL" id="MU152118">
    <property type="protein sequence ID" value="KAF9441001.1"/>
    <property type="molecule type" value="Genomic_DNA"/>
</dbReference>
<proteinExistence type="predicted"/>
<keyword evidence="3" id="KW-1185">Reference proteome</keyword>
<protein>
    <submittedName>
        <fullName evidence="2">Uncharacterized protein</fullName>
    </submittedName>
</protein>
<sequence length="150" mass="16881">MQILPWYLVRSRPPRNIIDEIKALRESQVHFTRKGFGGFLIHGTGIITSIFQTSPLPRRRAGARIDIITLPFEPPAHIPPWWKWLALTCGWLGTIFVAGVQFPGRLTLVQSPIGNCLVLSLLEAEHHAPTDPDQTPVQQPPTINYTKAFN</sequence>
<organism evidence="2 3">
    <name type="scientific">Macrolepiota fuliginosa MF-IS2</name>
    <dbReference type="NCBI Taxonomy" id="1400762"/>
    <lineage>
        <taxon>Eukaryota</taxon>
        <taxon>Fungi</taxon>
        <taxon>Dikarya</taxon>
        <taxon>Basidiomycota</taxon>
        <taxon>Agaricomycotina</taxon>
        <taxon>Agaricomycetes</taxon>
        <taxon>Agaricomycetidae</taxon>
        <taxon>Agaricales</taxon>
        <taxon>Agaricineae</taxon>
        <taxon>Agaricaceae</taxon>
        <taxon>Macrolepiota</taxon>
    </lineage>
</organism>
<feature type="compositionally biased region" description="Low complexity" evidence="1">
    <location>
        <begin position="131"/>
        <end position="142"/>
    </location>
</feature>
<evidence type="ECO:0000256" key="1">
    <source>
        <dbReference type="SAM" id="MobiDB-lite"/>
    </source>
</evidence>
<comment type="caution">
    <text evidence="2">The sequence shown here is derived from an EMBL/GenBank/DDBJ whole genome shotgun (WGS) entry which is preliminary data.</text>
</comment>
<evidence type="ECO:0000313" key="2">
    <source>
        <dbReference type="EMBL" id="KAF9441001.1"/>
    </source>
</evidence>
<feature type="region of interest" description="Disordered" evidence="1">
    <location>
        <begin position="128"/>
        <end position="150"/>
    </location>
</feature>
<name>A0A9P5X170_9AGAR</name>
<accession>A0A9P5X170</accession>
<dbReference type="Proteomes" id="UP000807342">
    <property type="component" value="Unassembled WGS sequence"/>
</dbReference>